<evidence type="ECO:0000313" key="2">
    <source>
        <dbReference type="Proteomes" id="UP000693892"/>
    </source>
</evidence>
<dbReference type="EMBL" id="CAJVAP010000011">
    <property type="protein sequence ID" value="CAG7609851.1"/>
    <property type="molecule type" value="Genomic_DNA"/>
</dbReference>
<sequence length="180" mass="19738">MTAGTDPDDAFLEPLLRRCAVEPDFSVREMLTWALTRLSHQSVLDRVVAELDSPVDQARSQALHTLSKLRDERAWPAITSEHLHDANDEVARTAWRTAVGLIPDPERGALADELKLEFGRGDIDVQRSLARAFVELGDVGEKAAQASLLAADTAVRMHAAATIRLIDDPEATFYLDPGDA</sequence>
<proteinExistence type="predicted"/>
<accession>A0A916JWQ1</accession>
<dbReference type="AlphaFoldDB" id="A0A916JWQ1"/>
<comment type="caution">
    <text evidence="1">The sequence shown here is derived from an EMBL/GenBank/DDBJ whole genome shotgun (WGS) entry which is preliminary data.</text>
</comment>
<name>A0A916JWQ1_9MICO</name>
<gene>
    <name evidence="1" type="ORF">LEUCIP111803_01249</name>
</gene>
<protein>
    <recommendedName>
        <fullName evidence="3">HEAT repeat domain-containing protein</fullName>
    </recommendedName>
</protein>
<organism evidence="1 2">
    <name type="scientific">Leucobacter soli</name>
    <dbReference type="NCBI Taxonomy" id="2812850"/>
    <lineage>
        <taxon>Bacteria</taxon>
        <taxon>Bacillati</taxon>
        <taxon>Actinomycetota</taxon>
        <taxon>Actinomycetes</taxon>
        <taxon>Micrococcales</taxon>
        <taxon>Microbacteriaceae</taxon>
        <taxon>Leucobacter</taxon>
    </lineage>
</organism>
<evidence type="ECO:0008006" key="3">
    <source>
        <dbReference type="Google" id="ProtNLM"/>
    </source>
</evidence>
<dbReference type="Pfam" id="PF13646">
    <property type="entry name" value="HEAT_2"/>
    <property type="match status" value="1"/>
</dbReference>
<evidence type="ECO:0000313" key="1">
    <source>
        <dbReference type="EMBL" id="CAG7609851.1"/>
    </source>
</evidence>
<reference evidence="1" key="1">
    <citation type="submission" date="2021-06" db="EMBL/GenBank/DDBJ databases">
        <authorList>
            <person name="Criscuolo A."/>
        </authorList>
    </citation>
    <scope>NUCLEOTIDE SEQUENCE</scope>
    <source>
        <strain evidence="1">CIP111803</strain>
    </source>
</reference>
<dbReference type="Proteomes" id="UP000693892">
    <property type="component" value="Unassembled WGS sequence"/>
</dbReference>
<keyword evidence="2" id="KW-1185">Reference proteome</keyword>